<dbReference type="InterPro" id="IPR002125">
    <property type="entry name" value="CMP_dCMP_dom"/>
</dbReference>
<feature type="domain" description="CMP/dCMP-type deaminase" evidence="1">
    <location>
        <begin position="15"/>
        <end position="147"/>
    </location>
</feature>
<dbReference type="SUPFAM" id="SSF53927">
    <property type="entry name" value="Cytidine deaminase-like"/>
    <property type="match status" value="1"/>
</dbReference>
<protein>
    <submittedName>
        <fullName evidence="2">Bifunctional protein RIB2</fullName>
    </submittedName>
</protein>
<dbReference type="GO" id="GO:0008835">
    <property type="term" value="F:diaminohydroxyphosphoribosylaminopyrimidine deaminase activity"/>
    <property type="evidence" value="ECO:0007669"/>
    <property type="project" value="TreeGrafter"/>
</dbReference>
<reference evidence="2" key="1">
    <citation type="submission" date="2022-07" db="EMBL/GenBank/DDBJ databases">
        <title>Draft genome sequence of Zalerion maritima ATCC 34329, a (micro)plastics degrading marine fungus.</title>
        <authorList>
            <person name="Paco A."/>
            <person name="Goncalves M.F.M."/>
            <person name="Rocha-Santos T.A.P."/>
            <person name="Alves A."/>
        </authorList>
    </citation>
    <scope>NUCLEOTIDE SEQUENCE</scope>
    <source>
        <strain evidence="2">ATCC 34329</strain>
    </source>
</reference>
<accession>A0AAD5WQ24</accession>
<sequence length="188" mass="20461">MADSSSNSNTQSGDEQQQHLRCLSLALSEARKSPPKPTNYCVGAVLVDPSLPSSPSQVIATGYTLELPGNTHAEQCCLLKLCSQYSCAEEDLPFHLPDSLVLYTTMEPCSHRLSGNLPCAERIAKIGREKIKTVVVGVAEPETFVKENTGRKRLMDVGIEFVHVEGLAREIIEVATVGHEKKGDERAL</sequence>
<dbReference type="InterPro" id="IPR016193">
    <property type="entry name" value="Cytidine_deaminase-like"/>
</dbReference>
<keyword evidence="3" id="KW-1185">Reference proteome</keyword>
<dbReference type="EMBL" id="JAKWBI020000248">
    <property type="protein sequence ID" value="KAJ2898015.1"/>
    <property type="molecule type" value="Genomic_DNA"/>
</dbReference>
<evidence type="ECO:0000259" key="1">
    <source>
        <dbReference type="PROSITE" id="PS51747"/>
    </source>
</evidence>
<comment type="caution">
    <text evidence="2">The sequence shown here is derived from an EMBL/GenBank/DDBJ whole genome shotgun (WGS) entry which is preliminary data.</text>
</comment>
<organism evidence="2 3">
    <name type="scientific">Zalerion maritima</name>
    <dbReference type="NCBI Taxonomy" id="339359"/>
    <lineage>
        <taxon>Eukaryota</taxon>
        <taxon>Fungi</taxon>
        <taxon>Dikarya</taxon>
        <taxon>Ascomycota</taxon>
        <taxon>Pezizomycotina</taxon>
        <taxon>Sordariomycetes</taxon>
        <taxon>Lulworthiomycetidae</taxon>
        <taxon>Lulworthiales</taxon>
        <taxon>Lulworthiaceae</taxon>
        <taxon>Zalerion</taxon>
    </lineage>
</organism>
<proteinExistence type="predicted"/>
<dbReference type="AlphaFoldDB" id="A0AAD5WQ24"/>
<dbReference type="GO" id="GO:0006139">
    <property type="term" value="P:nucleobase-containing compound metabolic process"/>
    <property type="evidence" value="ECO:0007669"/>
    <property type="project" value="UniProtKB-ARBA"/>
</dbReference>
<name>A0AAD5WQ24_9PEZI</name>
<dbReference type="Pfam" id="PF18785">
    <property type="entry name" value="Inv-AAD"/>
    <property type="match status" value="1"/>
</dbReference>
<dbReference type="PROSITE" id="PS51747">
    <property type="entry name" value="CYT_DCMP_DEAMINASES_2"/>
    <property type="match status" value="1"/>
</dbReference>
<dbReference type="Gene3D" id="3.40.140.10">
    <property type="entry name" value="Cytidine Deaminase, domain 2"/>
    <property type="match status" value="1"/>
</dbReference>
<gene>
    <name evidence="2" type="ORF">MKZ38_004233</name>
</gene>
<dbReference type="Proteomes" id="UP001201980">
    <property type="component" value="Unassembled WGS sequence"/>
</dbReference>
<dbReference type="PANTHER" id="PTHR11079:SF162">
    <property type="entry name" value="RIBOFLAVIN BIOSYNTHESIS PROTEIN PYRD, CHLOROPLASTIC"/>
    <property type="match status" value="1"/>
</dbReference>
<evidence type="ECO:0000313" key="3">
    <source>
        <dbReference type="Proteomes" id="UP001201980"/>
    </source>
</evidence>
<evidence type="ECO:0000313" key="2">
    <source>
        <dbReference type="EMBL" id="KAJ2898015.1"/>
    </source>
</evidence>
<dbReference type="PANTHER" id="PTHR11079">
    <property type="entry name" value="CYTOSINE DEAMINASE FAMILY MEMBER"/>
    <property type="match status" value="1"/>
</dbReference>